<dbReference type="Proteomes" id="UP000325315">
    <property type="component" value="Unassembled WGS sequence"/>
</dbReference>
<name>A0A5B6VWB9_9ROSI</name>
<dbReference type="EMBL" id="SMMG02000005">
    <property type="protein sequence ID" value="KAA3473446.1"/>
    <property type="molecule type" value="Genomic_DNA"/>
</dbReference>
<organism evidence="1 2">
    <name type="scientific">Gossypium australe</name>
    <dbReference type="NCBI Taxonomy" id="47621"/>
    <lineage>
        <taxon>Eukaryota</taxon>
        <taxon>Viridiplantae</taxon>
        <taxon>Streptophyta</taxon>
        <taxon>Embryophyta</taxon>
        <taxon>Tracheophyta</taxon>
        <taxon>Spermatophyta</taxon>
        <taxon>Magnoliopsida</taxon>
        <taxon>eudicotyledons</taxon>
        <taxon>Gunneridae</taxon>
        <taxon>Pentapetalae</taxon>
        <taxon>rosids</taxon>
        <taxon>malvids</taxon>
        <taxon>Malvales</taxon>
        <taxon>Malvaceae</taxon>
        <taxon>Malvoideae</taxon>
        <taxon>Gossypium</taxon>
    </lineage>
</organism>
<sequence>MSEFQTTLEDCGLSDLGFNGRWYTWERGRFSSTNIWEKLDRGVANLEWLIGGAFDPLNFGPLPGSIGHKGKNSG</sequence>
<dbReference type="PANTHER" id="PTHR33710:SF73">
    <property type="entry name" value="ZINC KNUCKLE CX2CX4HX4C DOMAIN-CONTAINING PROTEIN"/>
    <property type="match status" value="1"/>
</dbReference>
<evidence type="ECO:0000313" key="1">
    <source>
        <dbReference type="EMBL" id="KAA3473446.1"/>
    </source>
</evidence>
<accession>A0A5B6VWB9</accession>
<keyword evidence="1" id="KW-0808">Transferase</keyword>
<dbReference type="AlphaFoldDB" id="A0A5B6VWB9"/>
<protein>
    <submittedName>
        <fullName evidence="1">Reverse transcriptase</fullName>
    </submittedName>
</protein>
<reference evidence="1" key="1">
    <citation type="submission" date="2019-08" db="EMBL/GenBank/DDBJ databases">
        <authorList>
            <person name="Liu F."/>
        </authorList>
    </citation>
    <scope>NUCLEOTIDE SEQUENCE [LARGE SCALE GENOMIC DNA]</scope>
    <source>
        <strain evidence="1">PA1801</strain>
        <tissue evidence="1">Leaf</tissue>
    </source>
</reference>
<keyword evidence="1" id="KW-0548">Nucleotidyltransferase</keyword>
<gene>
    <name evidence="1" type="ORF">EPI10_023821</name>
</gene>
<keyword evidence="1" id="KW-0695">RNA-directed DNA polymerase</keyword>
<proteinExistence type="predicted"/>
<dbReference type="PANTHER" id="PTHR33710">
    <property type="entry name" value="BNAC02G09200D PROTEIN"/>
    <property type="match status" value="1"/>
</dbReference>
<dbReference type="OrthoDB" id="1750221at2759"/>
<dbReference type="GO" id="GO:0003964">
    <property type="term" value="F:RNA-directed DNA polymerase activity"/>
    <property type="evidence" value="ECO:0007669"/>
    <property type="project" value="UniProtKB-KW"/>
</dbReference>
<evidence type="ECO:0000313" key="2">
    <source>
        <dbReference type="Proteomes" id="UP000325315"/>
    </source>
</evidence>
<comment type="caution">
    <text evidence="1">The sequence shown here is derived from an EMBL/GenBank/DDBJ whole genome shotgun (WGS) entry which is preliminary data.</text>
</comment>
<keyword evidence="2" id="KW-1185">Reference proteome</keyword>